<reference evidence="4 5" key="1">
    <citation type="submission" date="2016-11" db="EMBL/GenBank/DDBJ databases">
        <authorList>
            <person name="Jaros S."/>
            <person name="Januszkiewicz K."/>
            <person name="Wedrychowicz H."/>
        </authorList>
    </citation>
    <scope>NUCLEOTIDE SEQUENCE [LARGE SCALE GENOMIC DNA]</scope>
    <source>
        <strain evidence="4 5">CGMCC 1.6102</strain>
    </source>
</reference>
<proteinExistence type="inferred from homology"/>
<feature type="domain" description="Sulfatase N-terminal" evidence="3">
    <location>
        <begin position="33"/>
        <end position="313"/>
    </location>
</feature>
<dbReference type="STRING" id="388280.SAMN04488057_12180"/>
<dbReference type="Proteomes" id="UP000184513">
    <property type="component" value="Unassembled WGS sequence"/>
</dbReference>
<gene>
    <name evidence="4" type="ORF">SAMN04488057_12180</name>
</gene>
<keyword evidence="5" id="KW-1185">Reference proteome</keyword>
<dbReference type="AlphaFoldDB" id="A0A1M7QQS7"/>
<dbReference type="EMBL" id="FRCY01000021">
    <property type="protein sequence ID" value="SHN33583.1"/>
    <property type="molecule type" value="Genomic_DNA"/>
</dbReference>
<evidence type="ECO:0000313" key="4">
    <source>
        <dbReference type="EMBL" id="SHN33583.1"/>
    </source>
</evidence>
<dbReference type="InterPro" id="IPR050738">
    <property type="entry name" value="Sulfatase"/>
</dbReference>
<dbReference type="SUPFAM" id="SSF53649">
    <property type="entry name" value="Alkaline phosphatase-like"/>
    <property type="match status" value="1"/>
</dbReference>
<evidence type="ECO:0000259" key="3">
    <source>
        <dbReference type="Pfam" id="PF00884"/>
    </source>
</evidence>
<dbReference type="RefSeq" id="WP_073097962.1">
    <property type="nucleotide sequence ID" value="NZ_FRCY01000021.1"/>
</dbReference>
<dbReference type="Pfam" id="PF00884">
    <property type="entry name" value="Sulfatase"/>
    <property type="match status" value="1"/>
</dbReference>
<evidence type="ECO:0000313" key="5">
    <source>
        <dbReference type="Proteomes" id="UP000184513"/>
    </source>
</evidence>
<organism evidence="4 5">
    <name type="scientific">Cyclobacterium lianum</name>
    <dbReference type="NCBI Taxonomy" id="388280"/>
    <lineage>
        <taxon>Bacteria</taxon>
        <taxon>Pseudomonadati</taxon>
        <taxon>Bacteroidota</taxon>
        <taxon>Cytophagia</taxon>
        <taxon>Cytophagales</taxon>
        <taxon>Cyclobacteriaceae</taxon>
        <taxon>Cyclobacterium</taxon>
    </lineage>
</organism>
<dbReference type="Gene3D" id="3.40.720.10">
    <property type="entry name" value="Alkaline Phosphatase, subunit A"/>
    <property type="match status" value="1"/>
</dbReference>
<comment type="similarity">
    <text evidence="1">Belongs to the sulfatase family.</text>
</comment>
<keyword evidence="2" id="KW-0378">Hydrolase</keyword>
<dbReference type="PANTHER" id="PTHR42693">
    <property type="entry name" value="ARYLSULFATASE FAMILY MEMBER"/>
    <property type="match status" value="1"/>
</dbReference>
<accession>A0A1M7QQS7</accession>
<dbReference type="InterPro" id="IPR017850">
    <property type="entry name" value="Alkaline_phosphatase_core_sf"/>
</dbReference>
<dbReference type="CDD" id="cd16027">
    <property type="entry name" value="SGSH"/>
    <property type="match status" value="1"/>
</dbReference>
<evidence type="ECO:0000256" key="1">
    <source>
        <dbReference type="ARBA" id="ARBA00008779"/>
    </source>
</evidence>
<protein>
    <submittedName>
        <fullName evidence="4">Arylsulfatase A</fullName>
    </submittedName>
</protein>
<dbReference type="PANTHER" id="PTHR42693:SF53">
    <property type="entry name" value="ENDO-4-O-SULFATASE"/>
    <property type="match status" value="1"/>
</dbReference>
<evidence type="ECO:0000256" key="2">
    <source>
        <dbReference type="ARBA" id="ARBA00022801"/>
    </source>
</evidence>
<dbReference type="InterPro" id="IPR000917">
    <property type="entry name" value="Sulfatase_N"/>
</dbReference>
<name>A0A1M7QQS7_9BACT</name>
<sequence length="641" mass="73419">MSVLNTFGRTSLVLLILLLSRGVLARQTPPDRPNVLWITCEDISPYLGSYGFEQAYTPNLDRLAGRSIQYAHAYANAPVCAVTRATILSGMYASTTGTHQMRTRVQLPEQIPAYPKILREAGYYCTNNSKEDYNSNFINDPELWDESSNQAHYKNRAADQPFFAVFNLTVTHESQLSKERIDHYVENKMIPEKPRIDPANIQLPPYHPDLPEIREDWARFHDLITLMDSQVGELLEELEEAGLAENTIVFFYSDHGGQLSRSKRYIYNVGTQVPMMVQLPEKWKHLSPVPAGEVDESLVSFVDLAPTLLSITGCDIPAIMQGRSFLGQESTESPDFVHFFRDRMAERYDFSRAVTDGKYFYIRNFFPHRPRGRDSRYGYQVQANWRAYEAAYEEGKINAIQSQFYEPKPVVQFFDTDNDPWQVNNLAEQAVLEVRMEKLSRELDRWMVETRDVGLIPEPMFHELTGPGKKYTTLYEFAQSKDYPIRKILKAAKAATAESPENLLLYLEDKNPIIRFWGAYGVFLYPDKSNVMQNSLKAMVREDESSANRIMAAQALGVCGEPEAAFEAIMKEANATDNGYVLLQALNAFQYSYTDDRLKLEDWQHFKEKEFAEGDPGAGLGYPQRIIDDAIALFPKRRKVY</sequence>
<dbReference type="GO" id="GO:0004065">
    <property type="term" value="F:arylsulfatase activity"/>
    <property type="evidence" value="ECO:0007669"/>
    <property type="project" value="TreeGrafter"/>
</dbReference>
<dbReference type="OrthoDB" id="9789742at2"/>